<dbReference type="InterPro" id="IPR011042">
    <property type="entry name" value="6-blade_b-propeller_TolB-like"/>
</dbReference>
<dbReference type="AlphaFoldDB" id="A0A972JLX3"/>
<dbReference type="Gene3D" id="2.120.10.30">
    <property type="entry name" value="TolB, C-terminal domain"/>
    <property type="match status" value="1"/>
</dbReference>
<gene>
    <name evidence="2" type="ORF">HC757_04985</name>
</gene>
<dbReference type="InterPro" id="IPR029058">
    <property type="entry name" value="AB_hydrolase_fold"/>
</dbReference>
<dbReference type="Pfam" id="PF00326">
    <property type="entry name" value="Peptidase_S9"/>
    <property type="match status" value="1"/>
</dbReference>
<organism evidence="2 3">
    <name type="scientific">Shewanella salipaludis</name>
    <dbReference type="NCBI Taxonomy" id="2723052"/>
    <lineage>
        <taxon>Bacteria</taxon>
        <taxon>Pseudomonadati</taxon>
        <taxon>Pseudomonadota</taxon>
        <taxon>Gammaproteobacteria</taxon>
        <taxon>Alteromonadales</taxon>
        <taxon>Shewanellaceae</taxon>
        <taxon>Shewanella</taxon>
    </lineage>
</organism>
<keyword evidence="3" id="KW-1185">Reference proteome</keyword>
<dbReference type="PANTHER" id="PTHR43056">
    <property type="entry name" value="PEPTIDASE S9 PROLYL OLIGOPEPTIDASE"/>
    <property type="match status" value="1"/>
</dbReference>
<dbReference type="PANTHER" id="PTHR43056:SF5">
    <property type="entry name" value="PEPTIDASE S9 PROLYL OLIGOPEPTIDASE CATALYTIC DOMAIN-CONTAINING PROTEIN"/>
    <property type="match status" value="1"/>
</dbReference>
<feature type="domain" description="Peptidase S9 prolyl oligopeptidase catalytic" evidence="1">
    <location>
        <begin position="453"/>
        <end position="659"/>
    </location>
</feature>
<evidence type="ECO:0000313" key="3">
    <source>
        <dbReference type="Proteomes" id="UP000737113"/>
    </source>
</evidence>
<evidence type="ECO:0000313" key="2">
    <source>
        <dbReference type="EMBL" id="NMH64521.1"/>
    </source>
</evidence>
<dbReference type="Proteomes" id="UP000737113">
    <property type="component" value="Unassembled WGS sequence"/>
</dbReference>
<protein>
    <submittedName>
        <fullName evidence="2">S9 family peptidase</fullName>
    </submittedName>
</protein>
<reference evidence="2" key="1">
    <citation type="submission" date="2020-04" db="EMBL/GenBank/DDBJ databases">
        <title>Description of Shewanella salipaludis sp. nov., isolated from a salt marsh.</title>
        <authorList>
            <person name="Park S."/>
            <person name="Yoon J.-H."/>
        </authorList>
    </citation>
    <scope>NUCLEOTIDE SEQUENCE</scope>
    <source>
        <strain evidence="2">SHSM-M6</strain>
    </source>
</reference>
<evidence type="ECO:0000259" key="1">
    <source>
        <dbReference type="Pfam" id="PF00326"/>
    </source>
</evidence>
<accession>A0A972JLX3</accession>
<dbReference type="GO" id="GO:0006508">
    <property type="term" value="P:proteolysis"/>
    <property type="evidence" value="ECO:0007669"/>
    <property type="project" value="InterPro"/>
</dbReference>
<dbReference type="SUPFAM" id="SSF82171">
    <property type="entry name" value="DPP6 N-terminal domain-like"/>
    <property type="match status" value="1"/>
</dbReference>
<dbReference type="InterPro" id="IPR050585">
    <property type="entry name" value="Xaa-Pro_dipeptidyl-ppase/CocE"/>
</dbReference>
<proteinExistence type="predicted"/>
<dbReference type="RefSeq" id="WP_169563193.1">
    <property type="nucleotide sequence ID" value="NZ_JAAXYH010000002.1"/>
</dbReference>
<dbReference type="InterPro" id="IPR001375">
    <property type="entry name" value="Peptidase_S9_cat"/>
</dbReference>
<dbReference type="EMBL" id="JAAXYH010000002">
    <property type="protein sequence ID" value="NMH64521.1"/>
    <property type="molecule type" value="Genomic_DNA"/>
</dbReference>
<sequence>MTHPFGGITLSLTFFLLLNACSPEGESGRAPNGNQDARIVAPYGSWASPLGAADVYEQSDNIAELQSVGGAICFAESEGTSGGRVGIKRLEPDGRVSQSIPAAFNVGTKVHEYGGAAFLGIGQSLFVSKKEDQLFYRFAPNQPELALTPNGTRHADCISYPKGSRIICVREDHRGAGEAKASLVTINLNFPGEGDTLVSGHDFIAAPTLSQDNSQLAWLTWEHPDMPWDNTVLWLGQLDRKGQLQNVHQVFKGKRGALTQPLFSPDGTLYVVADFNNWWNIYRIAADGTAENILPRKAEFAVPDWRLGHHNYAFESPGVLIASFTRQGEAFLARIHLDTGVVEQLAADFAEISQVISGEDAVYFVGAKTTPERGIYKVTGRGVELMYAPQLPRLKPEYVSKARAITFATAGNKSAYGYFYAPVNPHFIGPHDSRPPLLVMLHGGPTAKASLAYRSDIQFWTSRGFAVLDVNYRGSSGFGRKFRQSLYGLWGKADVEDAVYGARYLVDRGWVDGDKLAIRGSSAGGLTALSSLAFYDVFKAGVSYGGISDMTVLAKETHKFESHYLEKLVGPYPEAKDLYHARSPLHHLQGLNEPLLLVQGLDDKVVPPSQSMSIFNALKRKGVPTAFVGFEGDGTGFWRTEDRTSALEAELSFYGQVFGFRPAGELPGLQLENAGALKHKLAAVEP</sequence>
<dbReference type="Gene3D" id="3.40.50.1820">
    <property type="entry name" value="alpha/beta hydrolase"/>
    <property type="match status" value="1"/>
</dbReference>
<comment type="caution">
    <text evidence="2">The sequence shown here is derived from an EMBL/GenBank/DDBJ whole genome shotgun (WGS) entry which is preliminary data.</text>
</comment>
<dbReference type="SUPFAM" id="SSF53474">
    <property type="entry name" value="alpha/beta-Hydrolases"/>
    <property type="match status" value="1"/>
</dbReference>
<dbReference type="GO" id="GO:0008236">
    <property type="term" value="F:serine-type peptidase activity"/>
    <property type="evidence" value="ECO:0007669"/>
    <property type="project" value="InterPro"/>
</dbReference>
<name>A0A972JLX3_9GAMM</name>